<proteinExistence type="predicted"/>
<reference evidence="1" key="2">
    <citation type="journal article" date="2015" name="Fish Shellfish Immunol.">
        <title>Early steps in the European eel (Anguilla anguilla)-Vibrio vulnificus interaction in the gills: Role of the RtxA13 toxin.</title>
        <authorList>
            <person name="Callol A."/>
            <person name="Pajuelo D."/>
            <person name="Ebbesson L."/>
            <person name="Teles M."/>
            <person name="MacKenzie S."/>
            <person name="Amaro C."/>
        </authorList>
    </citation>
    <scope>NUCLEOTIDE SEQUENCE</scope>
</reference>
<accession>A0A0E9PCQ0</accession>
<dbReference type="AlphaFoldDB" id="A0A0E9PCQ0"/>
<reference evidence="1" key="1">
    <citation type="submission" date="2014-11" db="EMBL/GenBank/DDBJ databases">
        <authorList>
            <person name="Amaro Gonzalez C."/>
        </authorList>
    </citation>
    <scope>NUCLEOTIDE SEQUENCE</scope>
</reference>
<organism evidence="1">
    <name type="scientific">Anguilla anguilla</name>
    <name type="common">European freshwater eel</name>
    <name type="synonym">Muraena anguilla</name>
    <dbReference type="NCBI Taxonomy" id="7936"/>
    <lineage>
        <taxon>Eukaryota</taxon>
        <taxon>Metazoa</taxon>
        <taxon>Chordata</taxon>
        <taxon>Craniata</taxon>
        <taxon>Vertebrata</taxon>
        <taxon>Euteleostomi</taxon>
        <taxon>Actinopterygii</taxon>
        <taxon>Neopterygii</taxon>
        <taxon>Teleostei</taxon>
        <taxon>Anguilliformes</taxon>
        <taxon>Anguillidae</taxon>
        <taxon>Anguilla</taxon>
    </lineage>
</organism>
<sequence>MLNSVLREPLKETKQKKMVAKAFMIL</sequence>
<name>A0A0E9PCQ0_ANGAN</name>
<dbReference type="EMBL" id="GBXM01106298">
    <property type="protein sequence ID" value="JAH02279.1"/>
    <property type="molecule type" value="Transcribed_RNA"/>
</dbReference>
<protein>
    <submittedName>
        <fullName evidence="1">Uncharacterized protein</fullName>
    </submittedName>
</protein>
<evidence type="ECO:0000313" key="1">
    <source>
        <dbReference type="EMBL" id="JAH02279.1"/>
    </source>
</evidence>